<evidence type="ECO:0000256" key="7">
    <source>
        <dbReference type="PROSITE-ProRule" id="PRU01360"/>
    </source>
</evidence>
<dbReference type="InterPro" id="IPR037066">
    <property type="entry name" value="Plug_dom_sf"/>
</dbReference>
<evidence type="ECO:0000256" key="4">
    <source>
        <dbReference type="ARBA" id="ARBA00022692"/>
    </source>
</evidence>
<gene>
    <name evidence="9" type="ORF">OM075_09360</name>
</gene>
<dbReference type="InterPro" id="IPR023996">
    <property type="entry name" value="TonB-dep_OMP_SusC/RagA"/>
</dbReference>
<evidence type="ECO:0000256" key="5">
    <source>
        <dbReference type="ARBA" id="ARBA00023136"/>
    </source>
</evidence>
<sequence>MQISKSIHKVNLRWSLILAFLCFTVITFAQQKTVEGNVVDTNGEGIPGVSVVLKGTSQGTITDIMGHYSVSGEIGDGAILVFSFIGMQTQEVIVKGEQTQLNITLIEEVLGLGEVVVVGYGTQEKKDITGSVALVQADELESRPNTQLGSLIQGRAAGVRVASSSGKPSQGLSIRIRGTNSITADSEPLYVIDGIPTTDTRSINPADVETMTVLKDASSAAIYGAKGANGVVLITTKKGTSEKPTLTLDAYWGFSEVWKTLDVLNGEQYRDLMTELGQSTDWNKYNANTDWQNKVFQRGMSQNYQLSMSGRKDKTSYYVSGGWVQQIGAVRSSEMDRANFKVNLDQEINDWLSVGTRISYTKYKDVDVNDNNAVNKGGVINGVLNTPSVINVFNEDGTFTSNPFQNWENPLASTDGSDREYNSERFLGNMYLNIKFLKDFNFKSNFGIDQSNGMYDYFLDPYRTSYGIAKQGIATNNTDKSSFWIAENTLSFKKKISKHAVEVLVGSVIQKYKWENSYITTENFASDGITTTNAGSVIASAGNNKSEKSNESYLSRLNYAFADKYLVTANFRADASSAFGPDNRWGYFPSFSLGWRMSQESFLNSIDFLNDLKIRAGWGLVGNDQISNYAYFGLVGSNDYPIGGVLLPGTYPSSMDNNTLKWEESEQTNIGLDVSIFNGRLTLTADAYLRKTRDLLLDAPLPTSTGFSSALQNIGNLENKGLELSLNTVNVDKAINWSSTFNISFNRNKVTNLVVESLAMGDVAGRGEAVLLEEGRSLGTLYGYVWGGVDPATGNGYYVTKDGESTFDPEPEDRTVIGNANPDFFYGVNNTVTYKGLGLTVFLEGTYGNDMLNATRIESEGMTDPKNQLLAVTKRWRTAGDVTDIPKASWADTDNSRISSRFIEDASYLRVKTISLSYQFPKAWIQKAGIASLKVYATGENLFTLTDYSGFDPEVNAYGASNTMQGIDYGTYPQTRNIIFGLNVVF</sequence>
<keyword evidence="3 7" id="KW-1134">Transmembrane beta strand</keyword>
<evidence type="ECO:0000313" key="9">
    <source>
        <dbReference type="EMBL" id="MCW3786673.1"/>
    </source>
</evidence>
<dbReference type="SUPFAM" id="SSF49464">
    <property type="entry name" value="Carboxypeptidase regulatory domain-like"/>
    <property type="match status" value="1"/>
</dbReference>
<dbReference type="Gene3D" id="2.170.130.10">
    <property type="entry name" value="TonB-dependent receptor, plug domain"/>
    <property type="match status" value="1"/>
</dbReference>
<evidence type="ECO:0000256" key="3">
    <source>
        <dbReference type="ARBA" id="ARBA00022452"/>
    </source>
</evidence>
<evidence type="ECO:0000256" key="2">
    <source>
        <dbReference type="ARBA" id="ARBA00022448"/>
    </source>
</evidence>
<evidence type="ECO:0000256" key="6">
    <source>
        <dbReference type="ARBA" id="ARBA00023237"/>
    </source>
</evidence>
<dbReference type="InterPro" id="IPR012910">
    <property type="entry name" value="Plug_dom"/>
</dbReference>
<dbReference type="SUPFAM" id="SSF56935">
    <property type="entry name" value="Porins"/>
    <property type="match status" value="1"/>
</dbReference>
<evidence type="ECO:0000313" key="10">
    <source>
        <dbReference type="Proteomes" id="UP001209229"/>
    </source>
</evidence>
<dbReference type="InterPro" id="IPR039426">
    <property type="entry name" value="TonB-dep_rcpt-like"/>
</dbReference>
<dbReference type="PROSITE" id="PS52016">
    <property type="entry name" value="TONB_DEPENDENT_REC_3"/>
    <property type="match status" value="1"/>
</dbReference>
<accession>A0AAE3SEN3</accession>
<comment type="caution">
    <text evidence="9">The sequence shown here is derived from an EMBL/GenBank/DDBJ whole genome shotgun (WGS) entry which is preliminary data.</text>
</comment>
<reference evidence="9" key="1">
    <citation type="submission" date="2022-10" db="EMBL/GenBank/DDBJ databases">
        <authorList>
            <person name="Yu W.X."/>
        </authorList>
    </citation>
    <scope>NUCLEOTIDE SEQUENCE</scope>
    <source>
        <strain evidence="9">AAT</strain>
    </source>
</reference>
<dbReference type="Pfam" id="PF07715">
    <property type="entry name" value="Plug"/>
    <property type="match status" value="1"/>
</dbReference>
<dbReference type="FunFam" id="2.170.130.10:FF:000008">
    <property type="entry name" value="SusC/RagA family TonB-linked outer membrane protein"/>
    <property type="match status" value="1"/>
</dbReference>
<dbReference type="Pfam" id="PF13715">
    <property type="entry name" value="CarbopepD_reg_2"/>
    <property type="match status" value="1"/>
</dbReference>
<keyword evidence="4 7" id="KW-0812">Transmembrane</keyword>
<dbReference type="Gene3D" id="2.40.170.20">
    <property type="entry name" value="TonB-dependent receptor, beta-barrel domain"/>
    <property type="match status" value="1"/>
</dbReference>
<dbReference type="AlphaFoldDB" id="A0AAE3SEN3"/>
<keyword evidence="9" id="KW-0675">Receptor</keyword>
<comment type="similarity">
    <text evidence="7">Belongs to the TonB-dependent receptor family.</text>
</comment>
<dbReference type="RefSeq" id="WP_301190237.1">
    <property type="nucleotide sequence ID" value="NZ_JAPDPJ010000017.1"/>
</dbReference>
<dbReference type="Proteomes" id="UP001209229">
    <property type="component" value="Unassembled WGS sequence"/>
</dbReference>
<dbReference type="GO" id="GO:0009279">
    <property type="term" value="C:cell outer membrane"/>
    <property type="evidence" value="ECO:0007669"/>
    <property type="project" value="UniProtKB-SubCell"/>
</dbReference>
<keyword evidence="5 7" id="KW-0472">Membrane</keyword>
<dbReference type="NCBIfam" id="TIGR04057">
    <property type="entry name" value="SusC_RagA_signa"/>
    <property type="match status" value="1"/>
</dbReference>
<evidence type="ECO:0000259" key="8">
    <source>
        <dbReference type="Pfam" id="PF07715"/>
    </source>
</evidence>
<dbReference type="NCBIfam" id="TIGR04056">
    <property type="entry name" value="OMP_RagA_SusC"/>
    <property type="match status" value="1"/>
</dbReference>
<proteinExistence type="inferred from homology"/>
<keyword evidence="6 7" id="KW-0998">Cell outer membrane</keyword>
<keyword evidence="10" id="KW-1185">Reference proteome</keyword>
<feature type="domain" description="TonB-dependent receptor plug" evidence="8">
    <location>
        <begin position="125"/>
        <end position="231"/>
    </location>
</feature>
<name>A0AAE3SEN3_9BACT</name>
<dbReference type="Gene3D" id="2.60.40.1120">
    <property type="entry name" value="Carboxypeptidase-like, regulatory domain"/>
    <property type="match status" value="1"/>
</dbReference>
<dbReference type="InterPro" id="IPR008969">
    <property type="entry name" value="CarboxyPept-like_regulatory"/>
</dbReference>
<dbReference type="InterPro" id="IPR023997">
    <property type="entry name" value="TonB-dep_OMP_SusC/RagA_CS"/>
</dbReference>
<comment type="subcellular location">
    <subcellularLocation>
        <location evidence="1 7">Cell outer membrane</location>
        <topology evidence="1 7">Multi-pass membrane protein</topology>
    </subcellularLocation>
</comment>
<evidence type="ECO:0000256" key="1">
    <source>
        <dbReference type="ARBA" id="ARBA00004571"/>
    </source>
</evidence>
<protein>
    <submittedName>
        <fullName evidence="9">TonB-dependent receptor</fullName>
    </submittedName>
</protein>
<organism evidence="9 10">
    <name type="scientific">Plebeiibacterium sediminum</name>
    <dbReference type="NCBI Taxonomy" id="2992112"/>
    <lineage>
        <taxon>Bacteria</taxon>
        <taxon>Pseudomonadati</taxon>
        <taxon>Bacteroidota</taxon>
        <taxon>Bacteroidia</taxon>
        <taxon>Marinilabiliales</taxon>
        <taxon>Marinilabiliaceae</taxon>
        <taxon>Plebeiibacterium</taxon>
    </lineage>
</organism>
<keyword evidence="2 7" id="KW-0813">Transport</keyword>
<dbReference type="EMBL" id="JAPDPJ010000017">
    <property type="protein sequence ID" value="MCW3786673.1"/>
    <property type="molecule type" value="Genomic_DNA"/>
</dbReference>
<dbReference type="InterPro" id="IPR036942">
    <property type="entry name" value="Beta-barrel_TonB_sf"/>
</dbReference>